<comment type="caution">
    <text evidence="14">The sequence shown here is derived from an EMBL/GenBank/DDBJ whole genome shotgun (WGS) entry which is preliminary data.</text>
</comment>
<evidence type="ECO:0000256" key="5">
    <source>
        <dbReference type="ARBA" id="ARBA00022617"/>
    </source>
</evidence>
<evidence type="ECO:0000256" key="13">
    <source>
        <dbReference type="ARBA" id="ARBA00023180"/>
    </source>
</evidence>
<dbReference type="PANTHER" id="PTHR46300:SF2">
    <property type="entry name" value="CYTOCHROME P450 MONOOXYGENASE ALNH-RELATED"/>
    <property type="match status" value="1"/>
</dbReference>
<dbReference type="InterPro" id="IPR001128">
    <property type="entry name" value="Cyt_P450"/>
</dbReference>
<dbReference type="AlphaFoldDB" id="A0A0W0F9H0"/>
<evidence type="ECO:0000256" key="3">
    <source>
        <dbReference type="ARBA" id="ARBA00005179"/>
    </source>
</evidence>
<evidence type="ECO:0000256" key="12">
    <source>
        <dbReference type="ARBA" id="ARBA00023136"/>
    </source>
</evidence>
<gene>
    <name evidence="14" type="ORF">WG66_14440</name>
</gene>
<dbReference type="GO" id="GO:0016705">
    <property type="term" value="F:oxidoreductase activity, acting on paired donors, with incorporation or reduction of molecular oxygen"/>
    <property type="evidence" value="ECO:0007669"/>
    <property type="project" value="InterPro"/>
</dbReference>
<sequence>MALIPVSPLGYVLLMFCTWFIYRRSRRPGNLPPGPKGYPLVGNIFQLGVNRPWHTLVEWHKTYGDIMYLRLFNQDVIVLNTAKVAGDLLDRRAANYSERYQMVVPKYLSGGLDIVFMSPGSLWRSMRRAAHEALNIRASMKYYPIQMREGIRFATDMLESPERYQDHINRFTSYESASLIYNDPSRGNAIEYLVDFTDALSESSLPGRHLANHIPILRHVPDFLAKWKRDARERNRIASERFLSYFLPIKEAVLQKQEPGTSFCSMLVESHERHGLNDLESSWLAALVFLAGTETTMTTLGWMTLAMVAFPDVQRKAQEELDRVIGRTRVPTLHDMESLPYMRAVVKEVLRWRPAPPMGVFHASLEDDVYEGYHIPKGSLIIPNVLAMNHNAATYGSNPDEFRPERFLNEDGTLKESPPDTKDEGHYTFGFGRRCVFSNLLTPSNVVADKGNRICPGRHLASNALFTFAIVLWAMHLEPGKDDQGRETVPSTDDEAHGIISRAPSFLVSSKPRFPEALEILMLAKEEWH</sequence>
<proteinExistence type="inferred from homology"/>
<name>A0A0W0F9H0_MONRR</name>
<keyword evidence="5" id="KW-0349">Heme</keyword>
<protein>
    <recommendedName>
        <fullName evidence="16">Cytochrome p450</fullName>
    </recommendedName>
</protein>
<dbReference type="GO" id="GO:0016020">
    <property type="term" value="C:membrane"/>
    <property type="evidence" value="ECO:0007669"/>
    <property type="project" value="UniProtKB-SubCell"/>
</dbReference>
<reference evidence="14 15" key="1">
    <citation type="submission" date="2015-12" db="EMBL/GenBank/DDBJ databases">
        <title>Draft genome sequence of Moniliophthora roreri, the causal agent of frosty pod rot of cacao.</title>
        <authorList>
            <person name="Aime M.C."/>
            <person name="Diaz-Valderrama J.R."/>
            <person name="Kijpornyongpan T."/>
            <person name="Phillips-Mora W."/>
        </authorList>
    </citation>
    <scope>NUCLEOTIDE SEQUENCE [LARGE SCALE GENOMIC DNA]</scope>
    <source>
        <strain evidence="14 15">MCA 2952</strain>
    </source>
</reference>
<keyword evidence="7" id="KW-0479">Metal-binding</keyword>
<comment type="pathway">
    <text evidence="3">Secondary metabolite biosynthesis.</text>
</comment>
<keyword evidence="6" id="KW-0812">Transmembrane</keyword>
<evidence type="ECO:0000256" key="4">
    <source>
        <dbReference type="ARBA" id="ARBA00010617"/>
    </source>
</evidence>
<evidence type="ECO:0000313" key="14">
    <source>
        <dbReference type="EMBL" id="KTB32970.1"/>
    </source>
</evidence>
<evidence type="ECO:0000313" key="15">
    <source>
        <dbReference type="Proteomes" id="UP000054988"/>
    </source>
</evidence>
<dbReference type="InterPro" id="IPR036396">
    <property type="entry name" value="Cyt_P450_sf"/>
</dbReference>
<accession>A0A0W0F9H0</accession>
<keyword evidence="12" id="KW-0472">Membrane</keyword>
<dbReference type="PRINTS" id="PR00463">
    <property type="entry name" value="EP450I"/>
</dbReference>
<dbReference type="EMBL" id="LATX01002193">
    <property type="protein sequence ID" value="KTB32970.1"/>
    <property type="molecule type" value="Genomic_DNA"/>
</dbReference>
<dbReference type="PANTHER" id="PTHR46300">
    <property type="entry name" value="P450, PUTATIVE (EUROFUNG)-RELATED-RELATED"/>
    <property type="match status" value="1"/>
</dbReference>
<dbReference type="CDD" id="cd11065">
    <property type="entry name" value="CYP64-like"/>
    <property type="match status" value="1"/>
</dbReference>
<dbReference type="SUPFAM" id="SSF48264">
    <property type="entry name" value="Cytochrome P450"/>
    <property type="match status" value="1"/>
</dbReference>
<keyword evidence="8" id="KW-1133">Transmembrane helix</keyword>
<evidence type="ECO:0000256" key="9">
    <source>
        <dbReference type="ARBA" id="ARBA00023002"/>
    </source>
</evidence>
<evidence type="ECO:0000256" key="11">
    <source>
        <dbReference type="ARBA" id="ARBA00023033"/>
    </source>
</evidence>
<keyword evidence="11" id="KW-0503">Monooxygenase</keyword>
<dbReference type="Proteomes" id="UP000054988">
    <property type="component" value="Unassembled WGS sequence"/>
</dbReference>
<dbReference type="InterPro" id="IPR002401">
    <property type="entry name" value="Cyt_P450_E_grp-I"/>
</dbReference>
<dbReference type="Gene3D" id="1.10.630.10">
    <property type="entry name" value="Cytochrome P450"/>
    <property type="match status" value="1"/>
</dbReference>
<dbReference type="Pfam" id="PF00067">
    <property type="entry name" value="p450"/>
    <property type="match status" value="1"/>
</dbReference>
<comment type="similarity">
    <text evidence="4">Belongs to the cytochrome P450 family.</text>
</comment>
<keyword evidence="13" id="KW-0325">Glycoprotein</keyword>
<evidence type="ECO:0000256" key="6">
    <source>
        <dbReference type="ARBA" id="ARBA00022692"/>
    </source>
</evidence>
<evidence type="ECO:0000256" key="8">
    <source>
        <dbReference type="ARBA" id="ARBA00022989"/>
    </source>
</evidence>
<evidence type="ECO:0000256" key="1">
    <source>
        <dbReference type="ARBA" id="ARBA00001971"/>
    </source>
</evidence>
<evidence type="ECO:0000256" key="2">
    <source>
        <dbReference type="ARBA" id="ARBA00004167"/>
    </source>
</evidence>
<organism evidence="14 15">
    <name type="scientific">Moniliophthora roreri</name>
    <name type="common">Frosty pod rot fungus</name>
    <name type="synonym">Monilia roreri</name>
    <dbReference type="NCBI Taxonomy" id="221103"/>
    <lineage>
        <taxon>Eukaryota</taxon>
        <taxon>Fungi</taxon>
        <taxon>Dikarya</taxon>
        <taxon>Basidiomycota</taxon>
        <taxon>Agaricomycotina</taxon>
        <taxon>Agaricomycetes</taxon>
        <taxon>Agaricomycetidae</taxon>
        <taxon>Agaricales</taxon>
        <taxon>Marasmiineae</taxon>
        <taxon>Marasmiaceae</taxon>
        <taxon>Moniliophthora</taxon>
    </lineage>
</organism>
<comment type="cofactor">
    <cofactor evidence="1">
        <name>heme</name>
        <dbReference type="ChEBI" id="CHEBI:30413"/>
    </cofactor>
</comment>
<evidence type="ECO:0000256" key="7">
    <source>
        <dbReference type="ARBA" id="ARBA00022723"/>
    </source>
</evidence>
<comment type="subcellular location">
    <subcellularLocation>
        <location evidence="2">Membrane</location>
        <topology evidence="2">Single-pass membrane protein</topology>
    </subcellularLocation>
</comment>
<dbReference type="GO" id="GO:0004497">
    <property type="term" value="F:monooxygenase activity"/>
    <property type="evidence" value="ECO:0007669"/>
    <property type="project" value="UniProtKB-KW"/>
</dbReference>
<dbReference type="GO" id="GO:0020037">
    <property type="term" value="F:heme binding"/>
    <property type="evidence" value="ECO:0007669"/>
    <property type="project" value="InterPro"/>
</dbReference>
<evidence type="ECO:0000256" key="10">
    <source>
        <dbReference type="ARBA" id="ARBA00023004"/>
    </source>
</evidence>
<keyword evidence="10" id="KW-0408">Iron</keyword>
<dbReference type="PRINTS" id="PR00385">
    <property type="entry name" value="P450"/>
</dbReference>
<dbReference type="GO" id="GO:0005506">
    <property type="term" value="F:iron ion binding"/>
    <property type="evidence" value="ECO:0007669"/>
    <property type="project" value="InterPro"/>
</dbReference>
<evidence type="ECO:0008006" key="16">
    <source>
        <dbReference type="Google" id="ProtNLM"/>
    </source>
</evidence>
<dbReference type="InterPro" id="IPR050364">
    <property type="entry name" value="Cytochrome_P450_fung"/>
</dbReference>
<keyword evidence="9" id="KW-0560">Oxidoreductase</keyword>